<sequence length="26" mass="2776">MKSRPRVKLGNLSGCLQVSGSFVKAL</sequence>
<organism evidence="1">
    <name type="scientific">Arundo donax</name>
    <name type="common">Giant reed</name>
    <name type="synonym">Donax arundinaceus</name>
    <dbReference type="NCBI Taxonomy" id="35708"/>
    <lineage>
        <taxon>Eukaryota</taxon>
        <taxon>Viridiplantae</taxon>
        <taxon>Streptophyta</taxon>
        <taxon>Embryophyta</taxon>
        <taxon>Tracheophyta</taxon>
        <taxon>Spermatophyta</taxon>
        <taxon>Magnoliopsida</taxon>
        <taxon>Liliopsida</taxon>
        <taxon>Poales</taxon>
        <taxon>Poaceae</taxon>
        <taxon>PACMAD clade</taxon>
        <taxon>Arundinoideae</taxon>
        <taxon>Arundineae</taxon>
        <taxon>Arundo</taxon>
    </lineage>
</organism>
<proteinExistence type="predicted"/>
<name>A0A0A9GVX7_ARUDO</name>
<protein>
    <submittedName>
        <fullName evidence="1">Uncharacterized protein</fullName>
    </submittedName>
</protein>
<dbReference type="EMBL" id="GBRH01169214">
    <property type="protein sequence ID" value="JAE28682.1"/>
    <property type="molecule type" value="Transcribed_RNA"/>
</dbReference>
<reference evidence="1" key="1">
    <citation type="submission" date="2014-09" db="EMBL/GenBank/DDBJ databases">
        <authorList>
            <person name="Magalhaes I.L.F."/>
            <person name="Oliveira U."/>
            <person name="Santos F.R."/>
            <person name="Vidigal T.H.D.A."/>
            <person name="Brescovit A.D."/>
            <person name="Santos A.J."/>
        </authorList>
    </citation>
    <scope>NUCLEOTIDE SEQUENCE</scope>
    <source>
        <tissue evidence="1">Shoot tissue taken approximately 20 cm above the soil surface</tissue>
    </source>
</reference>
<dbReference type="AlphaFoldDB" id="A0A0A9GVX7"/>
<accession>A0A0A9GVX7</accession>
<reference evidence="1" key="2">
    <citation type="journal article" date="2015" name="Data Brief">
        <title>Shoot transcriptome of the giant reed, Arundo donax.</title>
        <authorList>
            <person name="Barrero R.A."/>
            <person name="Guerrero F.D."/>
            <person name="Moolhuijzen P."/>
            <person name="Goolsby J.A."/>
            <person name="Tidwell J."/>
            <person name="Bellgard S.E."/>
            <person name="Bellgard M.I."/>
        </authorList>
    </citation>
    <scope>NUCLEOTIDE SEQUENCE</scope>
    <source>
        <tissue evidence="1">Shoot tissue taken approximately 20 cm above the soil surface</tissue>
    </source>
</reference>
<evidence type="ECO:0000313" key="1">
    <source>
        <dbReference type="EMBL" id="JAE28682.1"/>
    </source>
</evidence>